<gene>
    <name evidence="5" type="primary">rseA</name>
    <name evidence="5" type="ORF">Csp1_10030</name>
</gene>
<proteinExistence type="predicted"/>
<evidence type="ECO:0000259" key="4">
    <source>
        <dbReference type="Pfam" id="PF13490"/>
    </source>
</evidence>
<dbReference type="Pfam" id="PF13490">
    <property type="entry name" value="zf-HC2"/>
    <property type="match status" value="1"/>
</dbReference>
<sequence>MWHGRDVGHLSTEAVAALVDGELSRVAEDRAKAHLVHCGECRSEVRAQRQAADRMRRAGALQEVHAPGSLLARLTGIPASCGDSPDEPPGESTVGVDGCRRPETFGDRLSTTVRRALRVSHTGRGRR</sequence>
<dbReference type="InterPro" id="IPR027383">
    <property type="entry name" value="Znf_put"/>
</dbReference>
<dbReference type="InterPro" id="IPR041916">
    <property type="entry name" value="Anti_sigma_zinc_sf"/>
</dbReference>
<feature type="region of interest" description="Disordered" evidence="3">
    <location>
        <begin position="77"/>
        <end position="111"/>
    </location>
</feature>
<dbReference type="Proteomes" id="UP000247696">
    <property type="component" value="Chromosome"/>
</dbReference>
<keyword evidence="2" id="KW-0804">Transcription</keyword>
<dbReference type="STRING" id="1737425.GCA_900049755_00285"/>
<dbReference type="RefSeq" id="WP_110481231.1">
    <property type="nucleotide sequence ID" value="NZ_CP024988.1"/>
</dbReference>
<feature type="domain" description="Putative zinc-finger" evidence="4">
    <location>
        <begin position="13"/>
        <end position="42"/>
    </location>
</feature>
<accession>A0A2Z3YP95</accession>
<evidence type="ECO:0000256" key="2">
    <source>
        <dbReference type="ARBA" id="ARBA00023163"/>
    </source>
</evidence>
<evidence type="ECO:0000313" key="5">
    <source>
        <dbReference type="EMBL" id="AWT25809.1"/>
    </source>
</evidence>
<name>A0A2Z3YP95_9CORY</name>
<organism evidence="5 6">
    <name type="scientific">Corynebacterium provencense</name>
    <dbReference type="NCBI Taxonomy" id="1737425"/>
    <lineage>
        <taxon>Bacteria</taxon>
        <taxon>Bacillati</taxon>
        <taxon>Actinomycetota</taxon>
        <taxon>Actinomycetes</taxon>
        <taxon>Mycobacteriales</taxon>
        <taxon>Corynebacteriaceae</taxon>
        <taxon>Corynebacterium</taxon>
    </lineage>
</organism>
<keyword evidence="6" id="KW-1185">Reference proteome</keyword>
<protein>
    <submittedName>
        <fullName evidence="5">Anti-sigma-E factor RseA</fullName>
    </submittedName>
</protein>
<dbReference type="KEGG" id="cpre:Csp1_10030"/>
<evidence type="ECO:0000256" key="1">
    <source>
        <dbReference type="ARBA" id="ARBA00023015"/>
    </source>
</evidence>
<keyword evidence="1" id="KW-0805">Transcription regulation</keyword>
<dbReference type="Gene3D" id="1.10.10.1320">
    <property type="entry name" value="Anti-sigma factor, zinc-finger domain"/>
    <property type="match status" value="1"/>
</dbReference>
<reference evidence="6" key="1">
    <citation type="submission" date="2017-11" db="EMBL/GenBank/DDBJ databases">
        <title>Otitis media/interna in a cat caused by the recently described species Corynebacterium provencense.</title>
        <authorList>
            <person name="Kittl S."/>
            <person name="Brodard I."/>
            <person name="Rychener L."/>
            <person name="Jores J."/>
            <person name="Roosje P."/>
            <person name="Gobeli Brawand S."/>
        </authorList>
    </citation>
    <scope>NUCLEOTIDE SEQUENCE [LARGE SCALE GENOMIC DNA]</scope>
    <source>
        <strain evidence="6">17KM38</strain>
    </source>
</reference>
<dbReference type="OrthoDB" id="4425192at2"/>
<dbReference type="EMBL" id="CP024988">
    <property type="protein sequence ID" value="AWT25809.1"/>
    <property type="molecule type" value="Genomic_DNA"/>
</dbReference>
<evidence type="ECO:0000313" key="6">
    <source>
        <dbReference type="Proteomes" id="UP000247696"/>
    </source>
</evidence>
<evidence type="ECO:0000256" key="3">
    <source>
        <dbReference type="SAM" id="MobiDB-lite"/>
    </source>
</evidence>
<dbReference type="AlphaFoldDB" id="A0A2Z3YP95"/>